<dbReference type="WBParaSite" id="RSKR_0000711600.1">
    <property type="protein sequence ID" value="RSKR_0000711600.1"/>
    <property type="gene ID" value="RSKR_0000711600"/>
</dbReference>
<protein>
    <submittedName>
        <fullName evidence="2">Cytochrome P450</fullName>
    </submittedName>
</protein>
<evidence type="ECO:0000313" key="2">
    <source>
        <dbReference type="WBParaSite" id="RSKR_0000711600.1"/>
    </source>
</evidence>
<dbReference type="Proteomes" id="UP000095286">
    <property type="component" value="Unplaced"/>
</dbReference>
<proteinExistence type="predicted"/>
<reference evidence="2" key="1">
    <citation type="submission" date="2016-11" db="UniProtKB">
        <authorList>
            <consortium name="WormBaseParasite"/>
        </authorList>
    </citation>
    <scope>IDENTIFICATION</scope>
    <source>
        <strain evidence="2">KR3021</strain>
    </source>
</reference>
<sequence>MFVLLSVLFLTLFLFYECYWKRKDYPKGPTPLPLIGNLHTIAKYQPGYDAFLMWKKQFGPIYTFWEGTEPVIAFCDFESVNEAFVKQSEKFSNRAIYPDFSKAMRNGYLGIFYARDDMWQSQRRFSLKVLRDLGVGKSVMEEKVINETVRLIEKIKKDAETGEVNIIQHTSICVASVINEILFGFNFEGEKEKEFLKLKKISDELQNLIQSPVNLFILPHYKYLKHLPYFNQECKKLIECQQVLFDFVRKDIKDHINHYDSNNEPTDFVTAFLNEMHKEDNQNDPNSDFNEEQLTVLVNDIFVAGLETTITTILYGIIYMLHNSETQEKIHEELDRVIGSSRIITTADKNNLIYTQAVVNEMNR</sequence>
<name>A0AC35U2X8_9BILA</name>
<accession>A0AC35U2X8</accession>
<organism evidence="1 2">
    <name type="scientific">Rhabditophanes sp. KR3021</name>
    <dbReference type="NCBI Taxonomy" id="114890"/>
    <lineage>
        <taxon>Eukaryota</taxon>
        <taxon>Metazoa</taxon>
        <taxon>Ecdysozoa</taxon>
        <taxon>Nematoda</taxon>
        <taxon>Chromadorea</taxon>
        <taxon>Rhabditida</taxon>
        <taxon>Tylenchina</taxon>
        <taxon>Panagrolaimomorpha</taxon>
        <taxon>Strongyloidoidea</taxon>
        <taxon>Alloionematidae</taxon>
        <taxon>Rhabditophanes</taxon>
    </lineage>
</organism>
<evidence type="ECO:0000313" key="1">
    <source>
        <dbReference type="Proteomes" id="UP000095286"/>
    </source>
</evidence>